<dbReference type="EMBL" id="BARW01000604">
    <property type="protein sequence ID" value="GAI66678.1"/>
    <property type="molecule type" value="Genomic_DNA"/>
</dbReference>
<feature type="transmembrane region" description="Helical" evidence="2">
    <location>
        <begin position="118"/>
        <end position="143"/>
    </location>
</feature>
<feature type="transmembrane region" description="Helical" evidence="2">
    <location>
        <begin position="55"/>
        <end position="77"/>
    </location>
</feature>
<dbReference type="GO" id="GO:0008654">
    <property type="term" value="P:phospholipid biosynthetic process"/>
    <property type="evidence" value="ECO:0007669"/>
    <property type="project" value="InterPro"/>
</dbReference>
<dbReference type="PROSITE" id="PS00379">
    <property type="entry name" value="CDP_ALCOHOL_P_TRANSF"/>
    <property type="match status" value="1"/>
</dbReference>
<feature type="transmembrane region" description="Helical" evidence="2">
    <location>
        <begin position="183"/>
        <end position="200"/>
    </location>
</feature>
<dbReference type="GO" id="GO:0016780">
    <property type="term" value="F:phosphotransferase activity, for other substituted phosphate groups"/>
    <property type="evidence" value="ECO:0007669"/>
    <property type="project" value="InterPro"/>
</dbReference>
<evidence type="ECO:0000313" key="3">
    <source>
        <dbReference type="EMBL" id="GAI66678.1"/>
    </source>
</evidence>
<keyword evidence="2" id="KW-0812">Transmembrane</keyword>
<gene>
    <name evidence="3" type="ORF">S12H4_02454</name>
</gene>
<keyword evidence="2" id="KW-1133">Transmembrane helix</keyword>
<dbReference type="Pfam" id="PF01066">
    <property type="entry name" value="CDP-OH_P_transf"/>
    <property type="match status" value="1"/>
</dbReference>
<dbReference type="GO" id="GO:0016020">
    <property type="term" value="C:membrane"/>
    <property type="evidence" value="ECO:0007669"/>
    <property type="project" value="InterPro"/>
</dbReference>
<keyword evidence="2" id="KW-0472">Membrane</keyword>
<reference evidence="3" key="1">
    <citation type="journal article" date="2014" name="Front. Microbiol.">
        <title>High frequency of phylogenetically diverse reductive dehalogenase-homologous genes in deep subseafloor sedimentary metagenomes.</title>
        <authorList>
            <person name="Kawai M."/>
            <person name="Futagami T."/>
            <person name="Toyoda A."/>
            <person name="Takaki Y."/>
            <person name="Nishi S."/>
            <person name="Hori S."/>
            <person name="Arai W."/>
            <person name="Tsubouchi T."/>
            <person name="Morono Y."/>
            <person name="Uchiyama I."/>
            <person name="Ito T."/>
            <person name="Fujiyama A."/>
            <person name="Inagaki F."/>
            <person name="Takami H."/>
        </authorList>
    </citation>
    <scope>NUCLEOTIDE SEQUENCE</scope>
    <source>
        <strain evidence="3">Expedition CK06-06</strain>
    </source>
</reference>
<dbReference type="AlphaFoldDB" id="X1QEN9"/>
<dbReference type="InterPro" id="IPR000462">
    <property type="entry name" value="CDP-OH_P_trans"/>
</dbReference>
<sequence length="209" mass="23453">MLDSWLSKTKFKETYEKFVKKVFLGKISANQLTILGLVFGLVSSFLIYISGIFFALATLFMVCSAIVMTISFFIDTLDGSIARLEGPTIFGGILDIFCDRLVEISIIIAIVTTDPTNLVWPGLFSLAAIVLCISMFLIVGGIIKRDNIESNSKVITYQSGLMERSETFFFLLALIVLTPWRFIILWLFTVLVIITALLRLRDAHKIFNS</sequence>
<protein>
    <recommendedName>
        <fullName evidence="4">CDP-alcohol phosphatidyltransferase</fullName>
    </recommendedName>
</protein>
<organism evidence="3">
    <name type="scientific">marine sediment metagenome</name>
    <dbReference type="NCBI Taxonomy" id="412755"/>
    <lineage>
        <taxon>unclassified sequences</taxon>
        <taxon>metagenomes</taxon>
        <taxon>ecological metagenomes</taxon>
    </lineage>
</organism>
<name>X1QEN9_9ZZZZ</name>
<dbReference type="InterPro" id="IPR043130">
    <property type="entry name" value="CDP-OH_PTrfase_TM_dom"/>
</dbReference>
<feature type="transmembrane region" description="Helical" evidence="2">
    <location>
        <begin position="27"/>
        <end position="49"/>
    </location>
</feature>
<dbReference type="Gene3D" id="1.20.120.1760">
    <property type="match status" value="1"/>
</dbReference>
<evidence type="ECO:0008006" key="4">
    <source>
        <dbReference type="Google" id="ProtNLM"/>
    </source>
</evidence>
<keyword evidence="1" id="KW-0808">Transferase</keyword>
<proteinExistence type="predicted"/>
<evidence type="ECO:0000256" key="2">
    <source>
        <dbReference type="SAM" id="Phobius"/>
    </source>
</evidence>
<feature type="transmembrane region" description="Helical" evidence="2">
    <location>
        <begin position="89"/>
        <end position="112"/>
    </location>
</feature>
<accession>X1QEN9</accession>
<comment type="caution">
    <text evidence="3">The sequence shown here is derived from an EMBL/GenBank/DDBJ whole genome shotgun (WGS) entry which is preliminary data.</text>
</comment>
<dbReference type="InterPro" id="IPR048254">
    <property type="entry name" value="CDP_ALCOHOL_P_TRANSF_CS"/>
</dbReference>
<evidence type="ECO:0000256" key="1">
    <source>
        <dbReference type="ARBA" id="ARBA00022679"/>
    </source>
</evidence>